<dbReference type="Proteomes" id="UP000187429">
    <property type="component" value="Unassembled WGS sequence"/>
</dbReference>
<comment type="function">
    <text evidence="15">Degrades mitochondrial transit peptides after their cleavage in the intermembrane space or in the matrix, and presequence peptides; clearance of these peptides is required to keep the presequence processing machinery running. Preferentially cleaves the N-terminal side of paired basic amino acid residues. Also degrades other unstructured peptides. May function as an ATP-dependent peptidase as opposed to a metalloendopeptidase.</text>
</comment>
<accession>A0A1R1XKR8</accession>
<dbReference type="GO" id="GO:0004222">
    <property type="term" value="F:metalloendopeptidase activity"/>
    <property type="evidence" value="ECO:0007669"/>
    <property type="project" value="TreeGrafter"/>
</dbReference>
<dbReference type="InterPro" id="IPR007863">
    <property type="entry name" value="Peptidase_M16_C"/>
</dbReference>
<dbReference type="OrthoDB" id="10250783at2759"/>
<dbReference type="SMART" id="SM01264">
    <property type="entry name" value="M16C_associated"/>
    <property type="match status" value="1"/>
</dbReference>
<dbReference type="EMBL" id="LSSM01004322">
    <property type="protein sequence ID" value="OMJ15219.1"/>
    <property type="molecule type" value="Genomic_DNA"/>
</dbReference>
<dbReference type="GO" id="GO:0016485">
    <property type="term" value="P:protein processing"/>
    <property type="evidence" value="ECO:0007669"/>
    <property type="project" value="TreeGrafter"/>
</dbReference>
<dbReference type="FunFam" id="3.30.830.10:FF:000011">
    <property type="entry name" value="Presequence protease, mitochondrial"/>
    <property type="match status" value="1"/>
</dbReference>
<comment type="caution">
    <text evidence="17">The sequence shown here is derived from an EMBL/GenBank/DDBJ whole genome shotgun (WGS) entry which is preliminary data.</text>
</comment>
<proteinExistence type="inferred from homology"/>
<evidence type="ECO:0000313" key="17">
    <source>
        <dbReference type="EMBL" id="OMJ15219.1"/>
    </source>
</evidence>
<keyword evidence="10" id="KW-0862">Zinc</keyword>
<keyword evidence="12" id="KW-0482">Metalloprotease</keyword>
<comment type="similarity">
    <text evidence="4">Belongs to the peptidase M16 family. PreP subfamily.</text>
</comment>
<evidence type="ECO:0000256" key="11">
    <source>
        <dbReference type="ARBA" id="ARBA00022946"/>
    </source>
</evidence>
<dbReference type="GO" id="GO:0005758">
    <property type="term" value="C:mitochondrial intermembrane space"/>
    <property type="evidence" value="ECO:0007669"/>
    <property type="project" value="UniProtKB-SubCell"/>
</dbReference>
<evidence type="ECO:0000259" key="16">
    <source>
        <dbReference type="SMART" id="SM01264"/>
    </source>
</evidence>
<dbReference type="PANTHER" id="PTHR43016:SF13">
    <property type="entry name" value="PRESEQUENCE PROTEASE, MITOCHONDRIAL"/>
    <property type="match status" value="1"/>
</dbReference>
<evidence type="ECO:0000313" key="18">
    <source>
        <dbReference type="Proteomes" id="UP000187429"/>
    </source>
</evidence>
<dbReference type="Pfam" id="PF05193">
    <property type="entry name" value="Peptidase_M16_C"/>
    <property type="match status" value="1"/>
</dbReference>
<evidence type="ECO:0000256" key="14">
    <source>
        <dbReference type="ARBA" id="ARBA00034552"/>
    </source>
</evidence>
<dbReference type="InterPro" id="IPR011765">
    <property type="entry name" value="Pept_M16_N"/>
</dbReference>
<keyword evidence="9" id="KW-0378">Hydrolase</keyword>
<dbReference type="InterPro" id="IPR011249">
    <property type="entry name" value="Metalloenz_LuxS/M16"/>
</dbReference>
<keyword evidence="11" id="KW-0809">Transit peptide</keyword>
<evidence type="ECO:0000256" key="12">
    <source>
        <dbReference type="ARBA" id="ARBA00023049"/>
    </source>
</evidence>
<comment type="subunit">
    <text evidence="5">Monomer and homodimer; homodimerization is induced by binding of the substrate.</text>
</comment>
<name>A0A1R1XKR8_9FUNG</name>
<evidence type="ECO:0000256" key="4">
    <source>
        <dbReference type="ARBA" id="ARBA00007575"/>
    </source>
</evidence>
<evidence type="ECO:0000256" key="15">
    <source>
        <dbReference type="ARBA" id="ARBA00045897"/>
    </source>
</evidence>
<sequence length="992" mass="110796">MKEEFHVGQTIHGFEVTKIKKVEELSLFAITLKHTKTNAEWLHLERDDKNNLFSIGFNTSVGDSTGVPHILEHTVLCGSEKYPVRDPFFKMLNRSMSTFMNAWTAHNYTQYPFSTQNIKDYENLQSVYLDSVFNPLLREQDFLQEGWRLERDENDSYQIKGVVYNEMKGAFSDAGSLLQTRTDRNLFPGTTYEHESGGDPAKITDLTYEQLVSFHRNHYHPSNSKIFSYGSFPLEPQLSRVNSILDNYSRINPPTVNHVVTPYGTKSIVENGPVEGASSPDQQTKYSVSYLMNDVTDVYQTFKNQIFSSLLISGTSAPMHQSLIDSGLGPDFSANTGYNTQSKVSSLTIGLQGIHKDKIDAVDNAIKSTLNDVYKNGFDPRRVDAVIHSIELAFKHKTAHFGMSLMQMVSPGWFLGIEPLTVLELESNLKRLRSETQKKLPFSETIEKYLLSPAHSLKFTMNADSEFSKIQANDEALLLSSKVKSLSEEKMKIIDEQASLLSSAQKQVEDLSCLPTLKLDDVSKSIERYAIDLSSINNIPVQWRVTSTNGISYLKISNGIQSLPSELIPYLPLFCDSLSYLGTKTRSMPEIETDINLYTGGIGVSPFVSTDFNDLSSAEIGIMISSNCLDPNIPKMYNLISELIFDTDFNKQDRLRTLISANAAGVYNHIASTGHSYARTLASSTLSPEYRFTNMISGIGQAKFITSLANEISESDNIDFVVDRLNQIKKLLIESESVGVAINTMPISTSANTDSAAIVLDQLDKSKDSGEPETISEAKQSILNQEPSSTRFLCPMPFASNFAARAIRTVPYSHSDSTSLQVLAKILTPNFLHREIRESNGAYGGGAVFSPLTGIFSFFSYRDPNPLFSIESFGRSIDYAINTEFDERQLSEAKLSLFKDLDAPISVSQEGMSHFNHGITDDMRQKRRDQLFSVTAEDLQRVAKQYLVPSDDQLRSDAIIGNSDNLSLFKMEDTVPAEATKPIPWTNISLEL</sequence>
<feature type="domain" description="Peptidase M16C associated" evidence="16">
    <location>
        <begin position="461"/>
        <end position="708"/>
    </location>
</feature>
<keyword evidence="13" id="KW-0496">Mitochondrion</keyword>
<dbReference type="InterPro" id="IPR055130">
    <property type="entry name" value="PreP_C"/>
</dbReference>
<evidence type="ECO:0000256" key="5">
    <source>
        <dbReference type="ARBA" id="ARBA00011853"/>
    </source>
</evidence>
<dbReference type="InterPro" id="IPR013578">
    <property type="entry name" value="Peptidase_M16C_assoc"/>
</dbReference>
<dbReference type="Pfam" id="PF22516">
    <property type="entry name" value="PreP_C"/>
    <property type="match status" value="1"/>
</dbReference>
<evidence type="ECO:0000256" key="10">
    <source>
        <dbReference type="ARBA" id="ARBA00022833"/>
    </source>
</evidence>
<evidence type="ECO:0000256" key="2">
    <source>
        <dbReference type="ARBA" id="ARBA00004305"/>
    </source>
</evidence>
<evidence type="ECO:0000256" key="1">
    <source>
        <dbReference type="ARBA" id="ARBA00001947"/>
    </source>
</evidence>
<keyword evidence="7 17" id="KW-0645">Protease</keyword>
<dbReference type="FunFam" id="3.30.830.10:FF:000013">
    <property type="entry name" value="Mitochondrial presequence protease"/>
    <property type="match status" value="1"/>
</dbReference>
<dbReference type="GO" id="GO:0005759">
    <property type="term" value="C:mitochondrial matrix"/>
    <property type="evidence" value="ECO:0007669"/>
    <property type="project" value="UniProtKB-SubCell"/>
</dbReference>
<keyword evidence="8" id="KW-0479">Metal-binding</keyword>
<evidence type="ECO:0000256" key="8">
    <source>
        <dbReference type="ARBA" id="ARBA00022723"/>
    </source>
</evidence>
<gene>
    <name evidence="17" type="ORF">AYI69_g8269</name>
</gene>
<evidence type="ECO:0000256" key="3">
    <source>
        <dbReference type="ARBA" id="ARBA00004569"/>
    </source>
</evidence>
<evidence type="ECO:0000256" key="9">
    <source>
        <dbReference type="ARBA" id="ARBA00022801"/>
    </source>
</evidence>
<keyword evidence="18" id="KW-1185">Reference proteome</keyword>
<dbReference type="AlphaFoldDB" id="A0A1R1XKR8"/>
<dbReference type="Pfam" id="PF00675">
    <property type="entry name" value="Peptidase_M16"/>
    <property type="match status" value="1"/>
</dbReference>
<evidence type="ECO:0000256" key="6">
    <source>
        <dbReference type="ARBA" id="ARBA00020167"/>
    </source>
</evidence>
<dbReference type="PANTHER" id="PTHR43016">
    <property type="entry name" value="PRESEQUENCE PROTEASE"/>
    <property type="match status" value="1"/>
</dbReference>
<evidence type="ECO:0000256" key="13">
    <source>
        <dbReference type="ARBA" id="ARBA00023128"/>
    </source>
</evidence>
<dbReference type="Pfam" id="PF08367">
    <property type="entry name" value="M16C_assoc"/>
    <property type="match status" value="1"/>
</dbReference>
<dbReference type="SUPFAM" id="SSF63411">
    <property type="entry name" value="LuxS/MPP-like metallohydrolase"/>
    <property type="match status" value="4"/>
</dbReference>
<dbReference type="FunFam" id="3.30.830.10:FF:000009">
    <property type="entry name" value="Presequence protease, mitochondrial"/>
    <property type="match status" value="1"/>
</dbReference>
<evidence type="ECO:0000256" key="7">
    <source>
        <dbReference type="ARBA" id="ARBA00022670"/>
    </source>
</evidence>
<organism evidence="17 18">
    <name type="scientific">Smittium culicis</name>
    <dbReference type="NCBI Taxonomy" id="133412"/>
    <lineage>
        <taxon>Eukaryota</taxon>
        <taxon>Fungi</taxon>
        <taxon>Fungi incertae sedis</taxon>
        <taxon>Zoopagomycota</taxon>
        <taxon>Kickxellomycotina</taxon>
        <taxon>Harpellomycetes</taxon>
        <taxon>Harpellales</taxon>
        <taxon>Legeriomycetaceae</taxon>
        <taxon>Smittium</taxon>
    </lineage>
</organism>
<reference evidence="18" key="1">
    <citation type="submission" date="2017-01" db="EMBL/GenBank/DDBJ databases">
        <authorList>
            <person name="Wang Y."/>
            <person name="White M."/>
            <person name="Kvist S."/>
            <person name="Moncalvo J.-M."/>
        </authorList>
    </citation>
    <scope>NUCLEOTIDE SEQUENCE [LARGE SCALE GENOMIC DNA]</scope>
    <source>
        <strain evidence="18">ID-206-W2</strain>
    </source>
</reference>
<comment type="subcellular location">
    <subcellularLocation>
        <location evidence="3">Mitochondrion intermembrane space</location>
    </subcellularLocation>
    <subcellularLocation>
        <location evidence="2">Mitochondrion matrix</location>
    </subcellularLocation>
</comment>
<dbReference type="GO" id="GO:0046872">
    <property type="term" value="F:metal ion binding"/>
    <property type="evidence" value="ECO:0007669"/>
    <property type="project" value="UniProtKB-KW"/>
</dbReference>
<comment type="cofactor">
    <cofactor evidence="1">
        <name>Zn(2+)</name>
        <dbReference type="ChEBI" id="CHEBI:29105"/>
    </cofactor>
</comment>
<protein>
    <recommendedName>
        <fullName evidence="6">Presequence protease, mitochondrial</fullName>
    </recommendedName>
    <alternativeName>
        <fullName evidence="14">Pitrilysin metalloproteinase</fullName>
    </alternativeName>
</protein>
<dbReference type="Gene3D" id="3.30.830.10">
    <property type="entry name" value="Metalloenzyme, LuxS/M16 peptidase-like"/>
    <property type="match status" value="4"/>
</dbReference>